<dbReference type="InterPro" id="IPR036388">
    <property type="entry name" value="WH-like_DNA-bd_sf"/>
</dbReference>
<dbReference type="Pfam" id="PF00931">
    <property type="entry name" value="NB-ARC"/>
    <property type="match status" value="1"/>
</dbReference>
<keyword evidence="4" id="KW-0547">Nucleotide-binding</keyword>
<dbReference type="Gene3D" id="1.20.5.4130">
    <property type="match status" value="1"/>
</dbReference>
<accession>A0AB40ANM7</accession>
<keyword evidence="10" id="KW-1185">Reference proteome</keyword>
<dbReference type="Proteomes" id="UP001515500">
    <property type="component" value="Chromosome 3"/>
</dbReference>
<evidence type="ECO:0000256" key="1">
    <source>
        <dbReference type="ARBA" id="ARBA00008894"/>
    </source>
</evidence>
<dbReference type="GeneID" id="120252018"/>
<dbReference type="SUPFAM" id="SSF52540">
    <property type="entry name" value="P-loop containing nucleoside triphosphate hydrolases"/>
    <property type="match status" value="1"/>
</dbReference>
<dbReference type="CDD" id="cd14798">
    <property type="entry name" value="RX-CC_like"/>
    <property type="match status" value="1"/>
</dbReference>
<dbReference type="Gene3D" id="1.10.10.10">
    <property type="entry name" value="Winged helix-like DNA-binding domain superfamily/Winged helix DNA-binding domain"/>
    <property type="match status" value="1"/>
</dbReference>
<dbReference type="GO" id="GO:0009626">
    <property type="term" value="P:plant-type hypersensitive response"/>
    <property type="evidence" value="ECO:0007669"/>
    <property type="project" value="UniProtKB-ARBA"/>
</dbReference>
<evidence type="ECO:0000259" key="9">
    <source>
        <dbReference type="Pfam" id="PF23598"/>
    </source>
</evidence>
<feature type="domain" description="Disease resistance protein winged helix" evidence="8">
    <location>
        <begin position="424"/>
        <end position="493"/>
    </location>
</feature>
<dbReference type="RefSeq" id="XP_039116558.1">
    <property type="nucleotide sequence ID" value="XM_039260624.1"/>
</dbReference>
<evidence type="ECO:0000259" key="6">
    <source>
        <dbReference type="Pfam" id="PF00931"/>
    </source>
</evidence>
<dbReference type="Gene3D" id="3.40.50.300">
    <property type="entry name" value="P-loop containing nucleotide triphosphate hydrolases"/>
    <property type="match status" value="1"/>
</dbReference>
<dbReference type="Pfam" id="PF23598">
    <property type="entry name" value="LRR_14"/>
    <property type="match status" value="1"/>
</dbReference>
<dbReference type="AlphaFoldDB" id="A0AB40ANM7"/>
<dbReference type="InterPro" id="IPR055414">
    <property type="entry name" value="LRR_R13L4/SHOC2-like"/>
</dbReference>
<dbReference type="Pfam" id="PF18052">
    <property type="entry name" value="Rx_N"/>
    <property type="match status" value="1"/>
</dbReference>
<keyword evidence="3" id="KW-0677">Repeat</keyword>
<evidence type="ECO:0000259" key="8">
    <source>
        <dbReference type="Pfam" id="PF23559"/>
    </source>
</evidence>
<evidence type="ECO:0000256" key="2">
    <source>
        <dbReference type="ARBA" id="ARBA00022614"/>
    </source>
</evidence>
<dbReference type="Pfam" id="PF23559">
    <property type="entry name" value="WHD_DRP"/>
    <property type="match status" value="1"/>
</dbReference>
<feature type="domain" description="NB-ARC" evidence="6">
    <location>
        <begin position="170"/>
        <end position="336"/>
    </location>
</feature>
<evidence type="ECO:0000256" key="3">
    <source>
        <dbReference type="ARBA" id="ARBA00022737"/>
    </source>
</evidence>
<dbReference type="InterPro" id="IPR038005">
    <property type="entry name" value="RX-like_CC"/>
</dbReference>
<reference evidence="11" key="1">
    <citation type="submission" date="2025-08" db="UniProtKB">
        <authorList>
            <consortium name="RefSeq"/>
        </authorList>
    </citation>
    <scope>IDENTIFICATION</scope>
</reference>
<dbReference type="InterPro" id="IPR027417">
    <property type="entry name" value="P-loop_NTPase"/>
</dbReference>
<gene>
    <name evidence="11" type="primary">LOC120252018</name>
</gene>
<dbReference type="InterPro" id="IPR058922">
    <property type="entry name" value="WHD_DRP"/>
</dbReference>
<evidence type="ECO:0000256" key="4">
    <source>
        <dbReference type="ARBA" id="ARBA00022741"/>
    </source>
</evidence>
<dbReference type="GO" id="GO:0002758">
    <property type="term" value="P:innate immune response-activating signaling pathway"/>
    <property type="evidence" value="ECO:0007669"/>
    <property type="project" value="UniProtKB-ARBA"/>
</dbReference>
<keyword evidence="2" id="KW-0433">Leucine-rich repeat</keyword>
<dbReference type="InterPro" id="IPR042197">
    <property type="entry name" value="Apaf_helical"/>
</dbReference>
<dbReference type="FunFam" id="1.10.10.10:FF:000322">
    <property type="entry name" value="Probable disease resistance protein At1g63360"/>
    <property type="match status" value="1"/>
</dbReference>
<evidence type="ECO:0000313" key="10">
    <source>
        <dbReference type="Proteomes" id="UP001515500"/>
    </source>
</evidence>
<sequence length="913" mass="104516">MADAAVGSLVKKLGDLIVQEGSNLYGVRDEVEWLERELRRMQDFLKDADAKKNKGDDERVKNWVTEMRDLAFEAEDIIDTFMYSKLRRQQPGCMGFIKRFVSIFDELVSRHKVHVDVKGIKSKLHELSESREVYGISNICATCQSRSPGEIPILPQLRDDIDMVGFVDEKKTIVQELVDTSKKHQSVISIVGMGGLGKTTLAKSIYNDPRVKRSFDIFAWVIISQECTILDILNKILLEKLETSPGDTIESLSVKVFEKLKKGRYLVVLDDVWRENVWDQLQKVFPDDQNGSRVIITTRFINVAKIANPTTEPHELRCLDEKESRALFLRKVFPNQNIETCCPTYLVDYAHQLVQRCGGLPLALVVLGGFVSTKPQTQDAWRKVVESMNGQFVECGERCLEIIALSYNNLPYYLKSCFLYFGCFKEDWTISSEILIRLWLAEGFLPVKDGKTTEEVGLDCLEDLAQRCMVQITSREYDGSVYCCQIHDVLRDMCIKKAKENRYFEIYKNNDTVDNVTMSNAARRIIVCNEVAILNYSNSMLRGLFYGVYGSYNRLAFRALKGQLGRFKLLRVLCLHTKGISEFPSEIKSLIHLRYLGFSDEFSDEFSEDVNLKEIPSWICHLHNLQTFILSCRNLEKISDSLWTIGNLRHVKLPMSSRVPPPNMGNNVPKNLQTLKGINAGSWIGNALPKLTNLCELSINEVFNDHGDALSSSLQKLGRLASLSIYSASFSIHGRAICLDNNIITAFSNQHCLKKLVLWGSLNRKHLPHNDVFPQQLVKLKLGGSGLEQDPMATLEKLPCLKYLELWHDSYVGKHMICSATGFPQLLSLRIVVLTELEEWTIEEMAMPCLKFLEIYNSRRLKMIPEGLKNVPLDQLEVIQMPKKFITRMKEKTGEDWYKIRHVPNIRMKIWRT</sequence>
<comment type="similarity">
    <text evidence="1">Belongs to the disease resistance NB-LRR family.</text>
</comment>
<dbReference type="PANTHER" id="PTHR23155:SF1185">
    <property type="entry name" value="DISEASE RESISTANCE RPP8-LIKE PROTEIN 3-RELATED"/>
    <property type="match status" value="1"/>
</dbReference>
<evidence type="ECO:0000313" key="11">
    <source>
        <dbReference type="RefSeq" id="XP_039116558.1"/>
    </source>
</evidence>
<protein>
    <submittedName>
        <fullName evidence="11">Disease resistance protein At1g50180 isoform X1</fullName>
    </submittedName>
</protein>
<name>A0AB40ANM7_DIOCR</name>
<dbReference type="InterPro" id="IPR002182">
    <property type="entry name" value="NB-ARC"/>
</dbReference>
<proteinExistence type="inferred from homology"/>
<dbReference type="InterPro" id="IPR032675">
    <property type="entry name" value="LRR_dom_sf"/>
</dbReference>
<dbReference type="SUPFAM" id="SSF52058">
    <property type="entry name" value="L domain-like"/>
    <property type="match status" value="1"/>
</dbReference>
<dbReference type="Gene3D" id="3.80.10.10">
    <property type="entry name" value="Ribonuclease Inhibitor"/>
    <property type="match status" value="2"/>
</dbReference>
<dbReference type="FunFam" id="3.40.50.300:FF:001091">
    <property type="entry name" value="Probable disease resistance protein At1g61300"/>
    <property type="match status" value="1"/>
</dbReference>
<feature type="domain" description="Disease resistance N-terminal" evidence="7">
    <location>
        <begin position="5"/>
        <end position="90"/>
    </location>
</feature>
<dbReference type="PANTHER" id="PTHR23155">
    <property type="entry name" value="DISEASE RESISTANCE PROTEIN RP"/>
    <property type="match status" value="1"/>
</dbReference>
<dbReference type="Gene3D" id="1.10.8.430">
    <property type="entry name" value="Helical domain of apoptotic protease-activating factors"/>
    <property type="match status" value="1"/>
</dbReference>
<dbReference type="PRINTS" id="PR00364">
    <property type="entry name" value="DISEASERSIST"/>
</dbReference>
<dbReference type="InterPro" id="IPR044974">
    <property type="entry name" value="Disease_R_plants"/>
</dbReference>
<organism evidence="10 11">
    <name type="scientific">Dioscorea cayennensis subsp. rotundata</name>
    <name type="common">White Guinea yam</name>
    <name type="synonym">Dioscorea rotundata</name>
    <dbReference type="NCBI Taxonomy" id="55577"/>
    <lineage>
        <taxon>Eukaryota</taxon>
        <taxon>Viridiplantae</taxon>
        <taxon>Streptophyta</taxon>
        <taxon>Embryophyta</taxon>
        <taxon>Tracheophyta</taxon>
        <taxon>Spermatophyta</taxon>
        <taxon>Magnoliopsida</taxon>
        <taxon>Liliopsida</taxon>
        <taxon>Dioscoreales</taxon>
        <taxon>Dioscoreaceae</taxon>
        <taxon>Dioscorea</taxon>
    </lineage>
</organism>
<dbReference type="InterPro" id="IPR041118">
    <property type="entry name" value="Rx_N"/>
</dbReference>
<dbReference type="GO" id="GO:0043531">
    <property type="term" value="F:ADP binding"/>
    <property type="evidence" value="ECO:0007669"/>
    <property type="project" value="InterPro"/>
</dbReference>
<evidence type="ECO:0000259" key="7">
    <source>
        <dbReference type="Pfam" id="PF18052"/>
    </source>
</evidence>
<feature type="domain" description="Disease resistance R13L4/SHOC-2-like LRR" evidence="9">
    <location>
        <begin position="563"/>
        <end position="862"/>
    </location>
</feature>
<evidence type="ECO:0000256" key="5">
    <source>
        <dbReference type="ARBA" id="ARBA00022821"/>
    </source>
</evidence>
<keyword evidence="5" id="KW-0611">Plant defense</keyword>
<dbReference type="GO" id="GO:0042742">
    <property type="term" value="P:defense response to bacterium"/>
    <property type="evidence" value="ECO:0007669"/>
    <property type="project" value="UniProtKB-ARBA"/>
</dbReference>